<comment type="function">
    <text evidence="7">Functions as a peptidoglycan terminase that cleaves nascent peptidoglycan strands endolytically to terminate their elongation.</text>
</comment>
<comment type="caution">
    <text evidence="8">The sequence shown here is derived from an EMBL/GenBank/DDBJ whole genome shotgun (WGS) entry which is preliminary data.</text>
</comment>
<proteinExistence type="inferred from homology"/>
<dbReference type="AlphaFoldDB" id="A0A1G1Y0L3"/>
<reference evidence="8 9" key="1">
    <citation type="journal article" date="2016" name="Nat. Commun.">
        <title>Thousands of microbial genomes shed light on interconnected biogeochemical processes in an aquifer system.</title>
        <authorList>
            <person name="Anantharaman K."/>
            <person name="Brown C.T."/>
            <person name="Hug L.A."/>
            <person name="Sharon I."/>
            <person name="Castelle C.J."/>
            <person name="Probst A.J."/>
            <person name="Thomas B.C."/>
            <person name="Singh A."/>
            <person name="Wilkins M.J."/>
            <person name="Karaoz U."/>
            <person name="Brodie E.L."/>
            <person name="Williams K.H."/>
            <person name="Hubbard S.S."/>
            <person name="Banfield J.F."/>
        </authorList>
    </citation>
    <scope>NUCLEOTIDE SEQUENCE [LARGE SCALE GENOMIC DNA]</scope>
</reference>
<dbReference type="GO" id="GO:0009252">
    <property type="term" value="P:peptidoglycan biosynthetic process"/>
    <property type="evidence" value="ECO:0007669"/>
    <property type="project" value="UniProtKB-UniRule"/>
</dbReference>
<feature type="site" description="Important for catalytic activity" evidence="7">
    <location>
        <position position="226"/>
    </location>
</feature>
<comment type="similarity">
    <text evidence="7">Belongs to the transglycosylase MltG family.</text>
</comment>
<evidence type="ECO:0000256" key="7">
    <source>
        <dbReference type="HAMAP-Rule" id="MF_02065"/>
    </source>
</evidence>
<keyword evidence="2 7" id="KW-0812">Transmembrane</keyword>
<dbReference type="InterPro" id="IPR003770">
    <property type="entry name" value="MLTG-like"/>
</dbReference>
<protein>
    <recommendedName>
        <fullName evidence="7">Endolytic murein transglycosylase</fullName>
        <ecNumber evidence="7">4.2.2.29</ecNumber>
    </recommendedName>
    <alternativeName>
        <fullName evidence="7">Peptidoglycan lytic transglycosylase</fullName>
    </alternativeName>
    <alternativeName>
        <fullName evidence="7">Peptidoglycan polymerization terminase</fullName>
    </alternativeName>
</protein>
<dbReference type="Gene3D" id="3.30.160.60">
    <property type="entry name" value="Classic Zinc Finger"/>
    <property type="match status" value="1"/>
</dbReference>
<evidence type="ECO:0000256" key="3">
    <source>
        <dbReference type="ARBA" id="ARBA00022989"/>
    </source>
</evidence>
<keyword evidence="4 7" id="KW-0472">Membrane</keyword>
<keyword evidence="1 7" id="KW-1003">Cell membrane</keyword>
<accession>A0A1G1Y0L3</accession>
<keyword evidence="5 7" id="KW-0456">Lyase</keyword>
<evidence type="ECO:0000313" key="8">
    <source>
        <dbReference type="EMBL" id="OGY45838.1"/>
    </source>
</evidence>
<evidence type="ECO:0000256" key="1">
    <source>
        <dbReference type="ARBA" id="ARBA00022475"/>
    </source>
</evidence>
<dbReference type="HAMAP" id="MF_02065">
    <property type="entry name" value="MltG"/>
    <property type="match status" value="1"/>
</dbReference>
<gene>
    <name evidence="7" type="primary">mltG</name>
    <name evidence="8" type="ORF">A2663_01890</name>
</gene>
<dbReference type="GO" id="GO:0005886">
    <property type="term" value="C:plasma membrane"/>
    <property type="evidence" value="ECO:0007669"/>
    <property type="project" value="UniProtKB-SubCell"/>
</dbReference>
<keyword evidence="6 7" id="KW-0961">Cell wall biogenesis/degradation</keyword>
<dbReference type="CDD" id="cd08010">
    <property type="entry name" value="MltG_like"/>
    <property type="match status" value="1"/>
</dbReference>
<feature type="transmembrane region" description="Helical" evidence="7">
    <location>
        <begin position="7"/>
        <end position="25"/>
    </location>
</feature>
<dbReference type="PANTHER" id="PTHR30518">
    <property type="entry name" value="ENDOLYTIC MUREIN TRANSGLYCOSYLASE"/>
    <property type="match status" value="1"/>
</dbReference>
<comment type="catalytic activity">
    <reaction evidence="7">
        <text>a peptidoglycan chain = a peptidoglycan chain with N-acetyl-1,6-anhydromuramyl-[peptide] at the reducing end + a peptidoglycan chain with N-acetylglucosamine at the non-reducing end.</text>
        <dbReference type="EC" id="4.2.2.29"/>
    </reaction>
</comment>
<dbReference type="Proteomes" id="UP000178432">
    <property type="component" value="Unassembled WGS sequence"/>
</dbReference>
<dbReference type="GO" id="GO:0071555">
    <property type="term" value="P:cell wall organization"/>
    <property type="evidence" value="ECO:0007669"/>
    <property type="project" value="UniProtKB-KW"/>
</dbReference>
<evidence type="ECO:0000256" key="5">
    <source>
        <dbReference type="ARBA" id="ARBA00023239"/>
    </source>
</evidence>
<dbReference type="EMBL" id="MHIF01000071">
    <property type="protein sequence ID" value="OGY45838.1"/>
    <property type="molecule type" value="Genomic_DNA"/>
</dbReference>
<evidence type="ECO:0000313" key="9">
    <source>
        <dbReference type="Proteomes" id="UP000178432"/>
    </source>
</evidence>
<comment type="subcellular location">
    <subcellularLocation>
        <location evidence="7">Cell membrane</location>
        <topology evidence="7">Single-pass membrane protein</topology>
    </subcellularLocation>
</comment>
<name>A0A1G1Y0L3_9BACT</name>
<dbReference type="EC" id="4.2.2.29" evidence="7"/>
<evidence type="ECO:0000256" key="2">
    <source>
        <dbReference type="ARBA" id="ARBA00022692"/>
    </source>
</evidence>
<sequence>MPKLIKYLILIIIPALLTAAGYYYYALNAPNSKSGEIKTFVIQPKQGSMVISRELKKAGLVKNWVVFELYVWAKGASSLLQPGEYDLPKNLTAKEIARILSRGAQNGALKEITLTFIEGWNNNDYAEYLNKQGFGQPEDFFAIVQKKQAWWEDYDFLQSRPLDRGLEGYLFPDTYRVYKNAAIKEIVQKMLDNFGRKLAPELRQEIAKQGKTVHEILTLASIIEKEVSLPADRKLAAGIFYRRLKNNIGLQSDATVNYITQKGAVQPSWDDTRIDSPYNTYKYKGLPPGPISHPGLDAILAAIYPAGNPYMYFLTTPAGEVIYSRTYEEHLAAKAKYLK</sequence>
<evidence type="ECO:0000256" key="4">
    <source>
        <dbReference type="ARBA" id="ARBA00023136"/>
    </source>
</evidence>
<evidence type="ECO:0000256" key="6">
    <source>
        <dbReference type="ARBA" id="ARBA00023316"/>
    </source>
</evidence>
<dbReference type="GO" id="GO:0008932">
    <property type="term" value="F:lytic endotransglycosylase activity"/>
    <property type="evidence" value="ECO:0007669"/>
    <property type="project" value="UniProtKB-UniRule"/>
</dbReference>
<dbReference type="PANTHER" id="PTHR30518:SF2">
    <property type="entry name" value="ENDOLYTIC MUREIN TRANSGLYCOSYLASE"/>
    <property type="match status" value="1"/>
</dbReference>
<organism evidence="8 9">
    <name type="scientific">Candidatus Buchananbacteria bacterium RIFCSPHIGHO2_01_FULL_46_12</name>
    <dbReference type="NCBI Taxonomy" id="1797536"/>
    <lineage>
        <taxon>Bacteria</taxon>
        <taxon>Candidatus Buchananiibacteriota</taxon>
    </lineage>
</organism>
<dbReference type="Gene3D" id="3.30.1490.480">
    <property type="entry name" value="Endolytic murein transglycosylase"/>
    <property type="match status" value="1"/>
</dbReference>
<keyword evidence="3 7" id="KW-1133">Transmembrane helix</keyword>
<dbReference type="Pfam" id="PF02618">
    <property type="entry name" value="YceG"/>
    <property type="match status" value="1"/>
</dbReference>
<dbReference type="NCBIfam" id="TIGR00247">
    <property type="entry name" value="endolytic transglycosylase MltG"/>
    <property type="match status" value="1"/>
</dbReference>